<evidence type="ECO:0000256" key="1">
    <source>
        <dbReference type="SAM" id="SignalP"/>
    </source>
</evidence>
<dbReference type="RefSeq" id="WP_138659996.1">
    <property type="nucleotide sequence ID" value="NZ_VATY01000006.1"/>
</dbReference>
<evidence type="ECO:0008006" key="4">
    <source>
        <dbReference type="Google" id="ProtNLM"/>
    </source>
</evidence>
<gene>
    <name evidence="2" type="ORF">FEE95_20920</name>
</gene>
<protein>
    <recommendedName>
        <fullName evidence="4">DUF4369 domain-containing protein</fullName>
    </recommendedName>
</protein>
<feature type="chain" id="PRO_5024277387" description="DUF4369 domain-containing protein" evidence="1">
    <location>
        <begin position="23"/>
        <end position="199"/>
    </location>
</feature>
<sequence length="199" mass="22983">MKSRLAQIALVVFMFSYFGANAQWNSGTLYFKNGEVKKGQIKFNGTEIIKYRTSKDDKKVKYHFSELEKLDLSKDNINAVYVYLLLEENLYQVVRQLEKGKVNLYSLVRTYYAPSTMPGSGGGVMTMGHTNNINHLFVKSIDDELPTHLGSNQLFTKNFKKAVSEFFKDCPVLVQKIENKEYKKKDIQQIVAFYNKECK</sequence>
<evidence type="ECO:0000313" key="3">
    <source>
        <dbReference type="Proteomes" id="UP000310314"/>
    </source>
</evidence>
<comment type="caution">
    <text evidence="2">The sequence shown here is derived from an EMBL/GenBank/DDBJ whole genome shotgun (WGS) entry which is preliminary data.</text>
</comment>
<dbReference type="EMBL" id="VATY01000006">
    <property type="protein sequence ID" value="TMM52153.1"/>
    <property type="molecule type" value="Genomic_DNA"/>
</dbReference>
<keyword evidence="3" id="KW-1185">Reference proteome</keyword>
<feature type="signal peptide" evidence="1">
    <location>
        <begin position="1"/>
        <end position="22"/>
    </location>
</feature>
<proteinExistence type="predicted"/>
<accession>A0A5S3PDW0</accession>
<dbReference type="OrthoDB" id="1117699at2"/>
<reference evidence="2 3" key="1">
    <citation type="submission" date="2019-05" db="EMBL/GenBank/DDBJ databases">
        <authorList>
            <person name="Zhang J.-Y."/>
            <person name="Feg X."/>
            <person name="Du Z.-J."/>
        </authorList>
    </citation>
    <scope>NUCLEOTIDE SEQUENCE [LARGE SCALE GENOMIC DNA]</scope>
    <source>
        <strain evidence="2 3">RZ26</strain>
    </source>
</reference>
<evidence type="ECO:0000313" key="2">
    <source>
        <dbReference type="EMBL" id="TMM52153.1"/>
    </source>
</evidence>
<dbReference type="AlphaFoldDB" id="A0A5S3PDW0"/>
<dbReference type="Proteomes" id="UP000310314">
    <property type="component" value="Unassembled WGS sequence"/>
</dbReference>
<name>A0A5S3PDW0_9FLAO</name>
<keyword evidence="1" id="KW-0732">Signal</keyword>
<organism evidence="2 3">
    <name type="scientific">Maribacter algarum</name>
    <name type="common">ex Zhang et al. 2020</name>
    <dbReference type="NCBI Taxonomy" id="2578118"/>
    <lineage>
        <taxon>Bacteria</taxon>
        <taxon>Pseudomonadati</taxon>
        <taxon>Bacteroidota</taxon>
        <taxon>Flavobacteriia</taxon>
        <taxon>Flavobacteriales</taxon>
        <taxon>Flavobacteriaceae</taxon>
        <taxon>Maribacter</taxon>
    </lineage>
</organism>